<evidence type="ECO:0000256" key="7">
    <source>
        <dbReference type="ARBA" id="ARBA00048558"/>
    </source>
</evidence>
<evidence type="ECO:0000259" key="10">
    <source>
        <dbReference type="Pfam" id="PF02911"/>
    </source>
</evidence>
<dbReference type="SUPFAM" id="SSF50486">
    <property type="entry name" value="FMT C-terminal domain-like"/>
    <property type="match status" value="1"/>
</dbReference>
<organism evidence="11 12">
    <name type="scientific">Candidatus Merdimorpha stercoravium</name>
    <dbReference type="NCBI Taxonomy" id="2840863"/>
    <lineage>
        <taxon>Bacteria</taxon>
        <taxon>Pseudomonadati</taxon>
        <taxon>Bacteroidota</taxon>
        <taxon>Flavobacteriia</taxon>
        <taxon>Flavobacteriales</taxon>
        <taxon>Candidatus Merdimorpha</taxon>
    </lineage>
</organism>
<dbReference type="EMBL" id="DVLY01000057">
    <property type="protein sequence ID" value="HIT97690.1"/>
    <property type="molecule type" value="Genomic_DNA"/>
</dbReference>
<dbReference type="HAMAP" id="MF_00182">
    <property type="entry name" value="Formyl_trans"/>
    <property type="match status" value="1"/>
</dbReference>
<feature type="domain" description="Formyl transferase N-terminal" evidence="9">
    <location>
        <begin position="8"/>
        <end position="184"/>
    </location>
</feature>
<evidence type="ECO:0000256" key="8">
    <source>
        <dbReference type="HAMAP-Rule" id="MF_00182"/>
    </source>
</evidence>
<dbReference type="InterPro" id="IPR041711">
    <property type="entry name" value="Met-tRNA-FMT_N"/>
</dbReference>
<dbReference type="InterPro" id="IPR044135">
    <property type="entry name" value="Met-tRNA-FMT_C"/>
</dbReference>
<accession>A0A9D1H8P0</accession>
<sequence length="318" mass="34998">MKEKKDLRIVFMGTPTFAVAQLDALLNAGYHIAAVVTATDKPAGRGKKLTPSAVKEYAQAHDLPLLQPEKLRDETFLQQLKALEADLFVVVAFRMLPREVWSLPPLGTFNLHASLLPDYRGAAPINWAVINGETRTGLTTFLLDENIDTGAILLQRSLDIAPQDDFGSLYQRLAEMGRGLVVETVEQLRQGTAIPQAQPDQASAKAAPKIFKPDTLIRWTCSARQVVDLVRGLSPAPGAYTLLWTKGEPLTLKVYKAAVTDIPTEGYYGQVRIEGKRLLAGCADRFVELEEVQPEGKKRMAAADFLNGFRPGGDERFL</sequence>
<evidence type="ECO:0000256" key="5">
    <source>
        <dbReference type="ARBA" id="ARBA00022679"/>
    </source>
</evidence>
<protein>
    <recommendedName>
        <fullName evidence="4 8">Methionyl-tRNA formyltransferase</fullName>
        <ecNumber evidence="3 8">2.1.2.9</ecNumber>
    </recommendedName>
</protein>
<keyword evidence="6 8" id="KW-0648">Protein biosynthesis</keyword>
<reference evidence="11" key="2">
    <citation type="journal article" date="2021" name="PeerJ">
        <title>Extensive microbial diversity within the chicken gut microbiome revealed by metagenomics and culture.</title>
        <authorList>
            <person name="Gilroy R."/>
            <person name="Ravi A."/>
            <person name="Getino M."/>
            <person name="Pursley I."/>
            <person name="Horton D.L."/>
            <person name="Alikhan N.F."/>
            <person name="Baker D."/>
            <person name="Gharbi K."/>
            <person name="Hall N."/>
            <person name="Watson M."/>
            <person name="Adriaenssens E.M."/>
            <person name="Foster-Nyarko E."/>
            <person name="Jarju S."/>
            <person name="Secka A."/>
            <person name="Antonio M."/>
            <person name="Oren A."/>
            <person name="Chaudhuri R.R."/>
            <person name="La Ragione R."/>
            <person name="Hildebrand F."/>
            <person name="Pallen M.J."/>
        </authorList>
    </citation>
    <scope>NUCLEOTIDE SEQUENCE</scope>
    <source>
        <strain evidence="11">1383</strain>
    </source>
</reference>
<dbReference type="InterPro" id="IPR011034">
    <property type="entry name" value="Formyl_transferase-like_C_sf"/>
</dbReference>
<dbReference type="Proteomes" id="UP000824161">
    <property type="component" value="Unassembled WGS sequence"/>
</dbReference>
<dbReference type="NCBIfam" id="TIGR00460">
    <property type="entry name" value="fmt"/>
    <property type="match status" value="1"/>
</dbReference>
<dbReference type="InterPro" id="IPR005793">
    <property type="entry name" value="Formyl_trans_C"/>
</dbReference>
<feature type="domain" description="Formyl transferase C-terminal" evidence="10">
    <location>
        <begin position="209"/>
        <end position="310"/>
    </location>
</feature>
<dbReference type="InterPro" id="IPR002376">
    <property type="entry name" value="Formyl_transf_N"/>
</dbReference>
<proteinExistence type="inferred from homology"/>
<evidence type="ECO:0000256" key="1">
    <source>
        <dbReference type="ARBA" id="ARBA00002606"/>
    </source>
</evidence>
<dbReference type="GO" id="GO:0005829">
    <property type="term" value="C:cytosol"/>
    <property type="evidence" value="ECO:0007669"/>
    <property type="project" value="TreeGrafter"/>
</dbReference>
<dbReference type="CDD" id="cd08704">
    <property type="entry name" value="Met_tRNA_FMT_C"/>
    <property type="match status" value="1"/>
</dbReference>
<dbReference type="AlphaFoldDB" id="A0A9D1H8P0"/>
<reference evidence="11" key="1">
    <citation type="submission" date="2020-10" db="EMBL/GenBank/DDBJ databases">
        <authorList>
            <person name="Gilroy R."/>
        </authorList>
    </citation>
    <scope>NUCLEOTIDE SEQUENCE</scope>
    <source>
        <strain evidence="11">1383</strain>
    </source>
</reference>
<dbReference type="Gene3D" id="3.40.50.170">
    <property type="entry name" value="Formyl transferase, N-terminal domain"/>
    <property type="match status" value="1"/>
</dbReference>
<dbReference type="PANTHER" id="PTHR11138:SF5">
    <property type="entry name" value="METHIONYL-TRNA FORMYLTRANSFERASE, MITOCHONDRIAL"/>
    <property type="match status" value="1"/>
</dbReference>
<comment type="catalytic activity">
    <reaction evidence="7 8">
        <text>L-methionyl-tRNA(fMet) + (6R)-10-formyltetrahydrofolate = N-formyl-L-methionyl-tRNA(fMet) + (6S)-5,6,7,8-tetrahydrofolate + H(+)</text>
        <dbReference type="Rhea" id="RHEA:24380"/>
        <dbReference type="Rhea" id="RHEA-COMP:9952"/>
        <dbReference type="Rhea" id="RHEA-COMP:9953"/>
        <dbReference type="ChEBI" id="CHEBI:15378"/>
        <dbReference type="ChEBI" id="CHEBI:57453"/>
        <dbReference type="ChEBI" id="CHEBI:78530"/>
        <dbReference type="ChEBI" id="CHEBI:78844"/>
        <dbReference type="ChEBI" id="CHEBI:195366"/>
        <dbReference type="EC" id="2.1.2.9"/>
    </reaction>
</comment>
<dbReference type="CDD" id="cd08646">
    <property type="entry name" value="FMT_core_Met-tRNA-FMT_N"/>
    <property type="match status" value="1"/>
</dbReference>
<evidence type="ECO:0000259" key="9">
    <source>
        <dbReference type="Pfam" id="PF00551"/>
    </source>
</evidence>
<evidence type="ECO:0000256" key="6">
    <source>
        <dbReference type="ARBA" id="ARBA00022917"/>
    </source>
</evidence>
<keyword evidence="5 8" id="KW-0808">Transferase</keyword>
<evidence type="ECO:0000256" key="3">
    <source>
        <dbReference type="ARBA" id="ARBA00012261"/>
    </source>
</evidence>
<gene>
    <name evidence="8" type="primary">fmt</name>
    <name evidence="11" type="ORF">IAC44_02530</name>
</gene>
<dbReference type="SUPFAM" id="SSF53328">
    <property type="entry name" value="Formyltransferase"/>
    <property type="match status" value="1"/>
</dbReference>
<dbReference type="Gene3D" id="3.10.25.10">
    <property type="entry name" value="Formyl transferase, C-terminal domain"/>
    <property type="match status" value="1"/>
</dbReference>
<dbReference type="InterPro" id="IPR036477">
    <property type="entry name" value="Formyl_transf_N_sf"/>
</dbReference>
<dbReference type="InterPro" id="IPR005794">
    <property type="entry name" value="Fmt"/>
</dbReference>
<dbReference type="PANTHER" id="PTHR11138">
    <property type="entry name" value="METHIONYL-TRNA FORMYLTRANSFERASE"/>
    <property type="match status" value="1"/>
</dbReference>
<comment type="function">
    <text evidence="1 8">Attaches a formyl group to the free amino group of methionyl-tRNA(fMet). The formyl group appears to play a dual role in the initiator identity of N-formylmethionyl-tRNA by promoting its recognition by IF2 and preventing the misappropriation of this tRNA by the elongation apparatus.</text>
</comment>
<evidence type="ECO:0000256" key="4">
    <source>
        <dbReference type="ARBA" id="ARBA00016014"/>
    </source>
</evidence>
<dbReference type="Pfam" id="PF02911">
    <property type="entry name" value="Formyl_trans_C"/>
    <property type="match status" value="1"/>
</dbReference>
<name>A0A9D1H8P0_9FLAO</name>
<dbReference type="InterPro" id="IPR037022">
    <property type="entry name" value="Formyl_trans_C_sf"/>
</dbReference>
<comment type="similarity">
    <text evidence="2 8">Belongs to the Fmt family.</text>
</comment>
<evidence type="ECO:0000313" key="11">
    <source>
        <dbReference type="EMBL" id="HIT97690.1"/>
    </source>
</evidence>
<dbReference type="Pfam" id="PF00551">
    <property type="entry name" value="Formyl_trans_N"/>
    <property type="match status" value="1"/>
</dbReference>
<feature type="binding site" evidence="8">
    <location>
        <begin position="114"/>
        <end position="117"/>
    </location>
    <ligand>
        <name>(6S)-5,6,7,8-tetrahydrofolate</name>
        <dbReference type="ChEBI" id="CHEBI:57453"/>
    </ligand>
</feature>
<evidence type="ECO:0000313" key="12">
    <source>
        <dbReference type="Proteomes" id="UP000824161"/>
    </source>
</evidence>
<comment type="caution">
    <text evidence="11">The sequence shown here is derived from an EMBL/GenBank/DDBJ whole genome shotgun (WGS) entry which is preliminary data.</text>
</comment>
<dbReference type="GO" id="GO:0004479">
    <property type="term" value="F:methionyl-tRNA formyltransferase activity"/>
    <property type="evidence" value="ECO:0007669"/>
    <property type="project" value="UniProtKB-UniRule"/>
</dbReference>
<dbReference type="EC" id="2.1.2.9" evidence="3 8"/>
<evidence type="ECO:0000256" key="2">
    <source>
        <dbReference type="ARBA" id="ARBA00010699"/>
    </source>
</evidence>